<evidence type="ECO:0000313" key="1">
    <source>
        <dbReference type="EMBL" id="CAJ1947257.1"/>
    </source>
</evidence>
<accession>A0AAD2FNE2</accession>
<reference evidence="1" key="1">
    <citation type="submission" date="2023-08" db="EMBL/GenBank/DDBJ databases">
        <authorList>
            <person name="Audoor S."/>
            <person name="Bilcke G."/>
        </authorList>
    </citation>
    <scope>NUCLEOTIDE SEQUENCE</scope>
</reference>
<dbReference type="InterPro" id="IPR021466">
    <property type="entry name" value="Put_rhamnosyl_transferase"/>
</dbReference>
<gene>
    <name evidence="1" type="ORF">CYCCA115_LOCUS11056</name>
</gene>
<keyword evidence="2" id="KW-1185">Reference proteome</keyword>
<sequence length="2172" mass="245692">MKQQTNQQFLWIIRTDPDLHPTLKGRLIDELHGMINVVVVGSNDVKKGSLDGGFRDKGAIDDVTEDSVIFGKLHLVQSYHRTGRENTIVETNLDMDDGLGLNFIETLQQAVSKRFKPITNKRAWLNYCVGRHVEWQYYAPWDESTTGGALTFGSTHICVTAGLSWATMANSAPSFTEAHHLIKQDTKSCEVFKKPYLGCWEQLPDVDMLAIRARTPTSTGMARVLTAEDKWTKEQVEIDRTQWPLLESSFGISPTSMHRAHQYLTDHLGVVVEENLKGQCRKDHSCSEGIKKKLKQILYHSSMWKNKYDIVHIIQTSVDSEMSAHVLDHFSFDSLESQTTYEFLWIIRLQELEESEEIEELLTSKIVGKSPLNVLVVKSDQTSNIEFRNRQAIGDITEETLLYGDMEMLEDYYRAVQNRTLLETTLEAFDALSKTFVEDLQSSTARQVKESEMMDDSKSWYYRCNSRYIEWDFFTPEGYDADSGFLRITGSDDQACVQNPGATRVSLPDAVIPYYSEEKTVPECQVLVVRRIQSGCYIPASSNQTSTARAIIPESVEKPVSHKMDPFELEELVANDGHLRGVLRDTMNIYPATIAELHSHIRESQCSDSLLCNPAWDSEYGVTHVIQTSIRDASDYLHWRHFGLSLESQSTTKFLWIIRISLDPKLSEELVNTIHGITLNVIVAQATSSPVYDFRHQQTLTDINNSTLLYGDLNTLEYFHRSAQRRPLLETYLAPTDSLSLRFVTTLQKLTAAEINERRGGVHGLGAWYYRCGVDHVAWSSTTAATQVDSGVVYIADRDETKCMNHPGTTRISLPGTDIPSSDLDGAAALSCVDGKGWFPNGCYGPFQDSIKAARVIKSKDKNDRGFGGIPGIYNATEVQEWWFQMLRTDFGLHRISLKMMDFKMKQTKSLKPPELWSNKRGIVHVVYSRFLQQQGALLHLGLARLKLFRALCLPSLSEQTNKNFLWVIRTDPELRSELKEGLIDAVKELQNVVVVASDVGVDGFHDGGFRKDEAMDEFNKDSILVGDIKLVQSYHAESKTHTLVETNLDTDDGIALTFINSVQDKVDELFVTDELAAGWVQLCIGNHLEWHFYSPWEKKSNKGCLLKGLTRTCIKSGLSWATRPKSKPQFMKELNILKEEAPECPNLHNVSGYAHQGCWVEVPLVDQENDVMAIRAMSPASRGVARGEISKFDWGVKSLFFNKVAWSLLDPYFYIRVEYIKSVRAHLVENIKEVSDDNEHSKCTHEKTCFGRWANEHRVVHVVYTSIYDPNFAYTWERVSLSSLTRQSSYELLWIVRVADFTDHRIIDSLLHPIEESPFADNIIIVKSTAAPHNDFRSLDAIADITEEKLIYGNLDVVKDYHKASQTRTLIETFLSPEEGLVRTFIDDLQVSALTLPGGGEAKSNTSIWYYRCVPEYLERSYYTPNGEVEENGFLRIMKSDDATCMDQPGTSRISYPASVITSKAITRKRCSIDRLQNGCFIEFEGEAPSFRALLPGQKSQSAPLSAADLTALKSQQQRFVFKLRLVYSAFPPKLTAMKQVMKGNARKIIYIVHTWIHDPSSIVTWRHFCAESLLQQSNTAFLWIIRSNVTSDDLRKSVGNPLKYYFKDPTNVILVKSDETPTADFRSPEAVADITEDSIIRGNPNLVRTVQQATQGRTVIETFLRPEESVNKNFIEDLHRSVNSEIERNHWIAHQITSTNSSELEGLWYFQCSEQYIEWKFFSPVGETLGSGFLSQHIANGQPCSSSPGLTRISLPGSKLPESQIPLDMKKCATTSNKGGCYELPSSTKLVAARALIPETIDGDAASTQKASTPLLGSEEATNKEARNKELLHLLDNEFGVSASTLKIMRSALRDAECEKQNGCTGQWESATGVVHVVYTSLHTRLMVSVWRWFCFALEAQTTKDFLWIIRVDPKDPDLLKEVIKPTVKTPLNLIVVKSDYIPHVDFRQPEAVKDLATENIIKSHGHEIDMLRFYHQKAQTSPLLETFLQPTDALGNSFINDIQVSTADQVLQLQNDTWYYQCVDKHLQWTYFSSTGMDAEFGSFKVVGEEITRQLDRPGTTRVSLPGAQIEEAEGDPKTCPASSNGESRHGCYVAVSKGNATSARVIVPKVDMVAHVKLQNEEEKKEEEKYMKDFLHTLKHEYSIGRGNLIQMRKQMKEFLLNPPKPKK</sequence>
<dbReference type="Pfam" id="PF11316">
    <property type="entry name" value="Rhamno_transf"/>
    <property type="match status" value="1"/>
</dbReference>
<protein>
    <submittedName>
        <fullName evidence="1">Uncharacterized protein</fullName>
    </submittedName>
</protein>
<evidence type="ECO:0000313" key="2">
    <source>
        <dbReference type="Proteomes" id="UP001295423"/>
    </source>
</evidence>
<comment type="caution">
    <text evidence="1">The sequence shown here is derived from an EMBL/GenBank/DDBJ whole genome shotgun (WGS) entry which is preliminary data.</text>
</comment>
<proteinExistence type="predicted"/>
<dbReference type="Proteomes" id="UP001295423">
    <property type="component" value="Unassembled WGS sequence"/>
</dbReference>
<organism evidence="1 2">
    <name type="scientific">Cylindrotheca closterium</name>
    <dbReference type="NCBI Taxonomy" id="2856"/>
    <lineage>
        <taxon>Eukaryota</taxon>
        <taxon>Sar</taxon>
        <taxon>Stramenopiles</taxon>
        <taxon>Ochrophyta</taxon>
        <taxon>Bacillariophyta</taxon>
        <taxon>Bacillariophyceae</taxon>
        <taxon>Bacillariophycidae</taxon>
        <taxon>Bacillariales</taxon>
        <taxon>Bacillariaceae</taxon>
        <taxon>Cylindrotheca</taxon>
    </lineage>
</organism>
<name>A0AAD2FNE2_9STRA</name>
<dbReference type="EMBL" id="CAKOGP040001725">
    <property type="protein sequence ID" value="CAJ1947257.1"/>
    <property type="molecule type" value="Genomic_DNA"/>
</dbReference>